<keyword evidence="4" id="KW-0949">S-adenosyl-L-methionine</keyword>
<dbReference type="InterPro" id="IPR050723">
    <property type="entry name" value="CFA/CMAS"/>
</dbReference>
<dbReference type="Pfam" id="PF02353">
    <property type="entry name" value="CMAS"/>
    <property type="match status" value="1"/>
</dbReference>
<dbReference type="Gene3D" id="3.40.50.150">
    <property type="entry name" value="Vaccinia Virus protein VP39"/>
    <property type="match status" value="1"/>
</dbReference>
<dbReference type="InterPro" id="IPR029063">
    <property type="entry name" value="SAM-dependent_MTases_sf"/>
</dbReference>
<dbReference type="EMBL" id="OU963869">
    <property type="protein sequence ID" value="CAH0394654.1"/>
    <property type="molecule type" value="Genomic_DNA"/>
</dbReference>
<keyword evidence="2" id="KW-0489">Methyltransferase</keyword>
<dbReference type="Proteomes" id="UP001152759">
    <property type="component" value="Chromosome 8"/>
</dbReference>
<evidence type="ECO:0000259" key="6">
    <source>
        <dbReference type="SMART" id="SM00828"/>
    </source>
</evidence>
<evidence type="ECO:0000313" key="8">
    <source>
        <dbReference type="Proteomes" id="UP001152759"/>
    </source>
</evidence>
<comment type="similarity">
    <text evidence="1">Belongs to the CFA/CMAS family.</text>
</comment>
<dbReference type="InterPro" id="IPR003333">
    <property type="entry name" value="CMAS"/>
</dbReference>
<dbReference type="PANTHER" id="PTHR43667">
    <property type="entry name" value="CYCLOPROPANE-FATTY-ACYL-PHOSPHOLIPID SYNTHASE"/>
    <property type="match status" value="1"/>
</dbReference>
<sequence length="400" mass="46550">MLDSSSLSIFQDVLSEQADIQLNGTRPWDPKILHPDCYERCIRDGSLGFGESYMDGWWECEQLDGFCYRVLKARLDEFQPHSIHDVIKMIYDRFFNPRAKTVIKHLPIRMNDIINVLSVRFFNLQTKSLAWKVNELHYNLGNDLFVRMLGPHMQYSCGYWRNATTFEESEENKVRLICEKLHLEPGMRVLDIGCGFGGLAAYMARNYDVSVTGITLSKEQARFAREHCKGLDVTILLRDYRDLEGQFDRVVSVEMIEHVGPKNYANFFDVVDRCLGPDGIFVLHVISSNRTVEKHDDWFDKYLFPNGCFPSLKQLAEASEPFFVVEDLHNIGADFDKTMMAWCERFVDAWPEISQSYDERFKRMFIYYLNCAAGGFRARRVQVWHVVFSRGREGGLCVPR</sequence>
<dbReference type="GO" id="GO:0008610">
    <property type="term" value="P:lipid biosynthetic process"/>
    <property type="evidence" value="ECO:0007669"/>
    <property type="project" value="InterPro"/>
</dbReference>
<keyword evidence="8" id="KW-1185">Reference proteome</keyword>
<reference evidence="7" key="1">
    <citation type="submission" date="2021-12" db="EMBL/GenBank/DDBJ databases">
        <authorList>
            <person name="King R."/>
        </authorList>
    </citation>
    <scope>NUCLEOTIDE SEQUENCE</scope>
</reference>
<dbReference type="PIRSF" id="PIRSF003085">
    <property type="entry name" value="CMAS"/>
    <property type="match status" value="1"/>
</dbReference>
<evidence type="ECO:0000256" key="1">
    <source>
        <dbReference type="ARBA" id="ARBA00010815"/>
    </source>
</evidence>
<dbReference type="SMART" id="SM00828">
    <property type="entry name" value="PKS_MT"/>
    <property type="match status" value="1"/>
</dbReference>
<accession>A0A9P0AM13</accession>
<dbReference type="InterPro" id="IPR020803">
    <property type="entry name" value="MeTfrase_dom"/>
</dbReference>
<evidence type="ECO:0000313" key="7">
    <source>
        <dbReference type="EMBL" id="CAH0394654.1"/>
    </source>
</evidence>
<dbReference type="PANTHER" id="PTHR43667:SF1">
    <property type="entry name" value="CYCLOPROPANE-FATTY-ACYL-PHOSPHOLIPID SYNTHASE"/>
    <property type="match status" value="1"/>
</dbReference>
<evidence type="ECO:0000256" key="2">
    <source>
        <dbReference type="ARBA" id="ARBA00022603"/>
    </source>
</evidence>
<name>A0A9P0AM13_BEMTA</name>
<protein>
    <recommendedName>
        <fullName evidence="6">Polyketide synthase-like methyltransferase domain-containing protein</fullName>
    </recommendedName>
</protein>
<keyword evidence="5" id="KW-0443">Lipid metabolism</keyword>
<dbReference type="NCBIfam" id="NF008686">
    <property type="entry name" value="PRK11705.1"/>
    <property type="match status" value="1"/>
</dbReference>
<evidence type="ECO:0000256" key="5">
    <source>
        <dbReference type="ARBA" id="ARBA00023098"/>
    </source>
</evidence>
<evidence type="ECO:0000256" key="4">
    <source>
        <dbReference type="ARBA" id="ARBA00022691"/>
    </source>
</evidence>
<organism evidence="7 8">
    <name type="scientific">Bemisia tabaci</name>
    <name type="common">Sweetpotato whitefly</name>
    <name type="synonym">Aleurodes tabaci</name>
    <dbReference type="NCBI Taxonomy" id="7038"/>
    <lineage>
        <taxon>Eukaryota</taxon>
        <taxon>Metazoa</taxon>
        <taxon>Ecdysozoa</taxon>
        <taxon>Arthropoda</taxon>
        <taxon>Hexapoda</taxon>
        <taxon>Insecta</taxon>
        <taxon>Pterygota</taxon>
        <taxon>Neoptera</taxon>
        <taxon>Paraneoptera</taxon>
        <taxon>Hemiptera</taxon>
        <taxon>Sternorrhyncha</taxon>
        <taxon>Aleyrodoidea</taxon>
        <taxon>Aleyrodidae</taxon>
        <taxon>Aleyrodinae</taxon>
        <taxon>Bemisia</taxon>
    </lineage>
</organism>
<gene>
    <name evidence="7" type="ORF">BEMITA_LOCUS12927</name>
</gene>
<dbReference type="SUPFAM" id="SSF53335">
    <property type="entry name" value="S-adenosyl-L-methionine-dependent methyltransferases"/>
    <property type="match status" value="1"/>
</dbReference>
<feature type="domain" description="Polyketide synthase-like methyltransferase" evidence="6">
    <location>
        <begin position="154"/>
        <end position="379"/>
    </location>
</feature>
<dbReference type="KEGG" id="btab:109039113"/>
<proteinExistence type="inferred from homology"/>
<keyword evidence="3" id="KW-0808">Transferase</keyword>
<dbReference type="AlphaFoldDB" id="A0A9P0AM13"/>
<evidence type="ECO:0000256" key="3">
    <source>
        <dbReference type="ARBA" id="ARBA00022679"/>
    </source>
</evidence>
<dbReference type="CDD" id="cd02440">
    <property type="entry name" value="AdoMet_MTases"/>
    <property type="match status" value="1"/>
</dbReference>
<dbReference type="GO" id="GO:0032259">
    <property type="term" value="P:methylation"/>
    <property type="evidence" value="ECO:0007669"/>
    <property type="project" value="UniProtKB-KW"/>
</dbReference>
<dbReference type="GO" id="GO:0008168">
    <property type="term" value="F:methyltransferase activity"/>
    <property type="evidence" value="ECO:0007669"/>
    <property type="project" value="UniProtKB-KW"/>
</dbReference>